<dbReference type="SUPFAM" id="SSF57997">
    <property type="entry name" value="Tropomyosin"/>
    <property type="match status" value="1"/>
</dbReference>
<feature type="non-terminal residue" evidence="3">
    <location>
        <position position="284"/>
    </location>
</feature>
<evidence type="ECO:0000256" key="1">
    <source>
        <dbReference type="SAM" id="Coils"/>
    </source>
</evidence>
<keyword evidence="1" id="KW-0175">Coiled coil</keyword>
<proteinExistence type="predicted"/>
<gene>
    <name evidence="3" type="ORF">g.4187</name>
</gene>
<organism evidence="3">
    <name type="scientific">Cuerna arida</name>
    <dbReference type="NCBI Taxonomy" id="1464854"/>
    <lineage>
        <taxon>Eukaryota</taxon>
        <taxon>Metazoa</taxon>
        <taxon>Ecdysozoa</taxon>
        <taxon>Arthropoda</taxon>
        <taxon>Hexapoda</taxon>
        <taxon>Insecta</taxon>
        <taxon>Pterygota</taxon>
        <taxon>Neoptera</taxon>
        <taxon>Paraneoptera</taxon>
        <taxon>Hemiptera</taxon>
        <taxon>Auchenorrhyncha</taxon>
        <taxon>Membracoidea</taxon>
        <taxon>Cicadellidae</taxon>
        <taxon>Cicadellinae</taxon>
        <taxon>Proconiini</taxon>
        <taxon>Cuerna</taxon>
    </lineage>
</organism>
<dbReference type="EMBL" id="GECZ01025064">
    <property type="protein sequence ID" value="JAS44705.1"/>
    <property type="molecule type" value="Transcribed_RNA"/>
</dbReference>
<evidence type="ECO:0000313" key="3">
    <source>
        <dbReference type="EMBL" id="JAS44705.1"/>
    </source>
</evidence>
<feature type="region of interest" description="Disordered" evidence="2">
    <location>
        <begin position="206"/>
        <end position="227"/>
    </location>
</feature>
<evidence type="ECO:0000256" key="2">
    <source>
        <dbReference type="SAM" id="MobiDB-lite"/>
    </source>
</evidence>
<reference evidence="3" key="1">
    <citation type="submission" date="2015-11" db="EMBL/GenBank/DDBJ databases">
        <title>De novo transcriptome assembly of four potential Pierce s Disease insect vectors from Arizona vineyards.</title>
        <authorList>
            <person name="Tassone E.E."/>
        </authorList>
    </citation>
    <scope>NUCLEOTIDE SEQUENCE</scope>
</reference>
<protein>
    <submittedName>
        <fullName evidence="3">Uncharacterized protein</fullName>
    </submittedName>
</protein>
<dbReference type="AlphaFoldDB" id="A0A1B6F3F3"/>
<sequence>MWYRAGCQNLKEKSLKKLSSQDIKSWPCHTCKAGGLDYDKHLAKNTTDNCSSSDLLPNSHNQNDILNNSIKALESINLENEDDKLTMAATIGSALLEENTFLKEQLTIVENKLACLQCKLASNEAKIEKMAEEEEKYLGKIETLSQKLAEAQAQIEKEKKNVIEIQNIFEDHDRKQEQIIEEHVTKSRDLEKQLLVLNAGVAKQHLKTSSKTESTTQTDKCESSTQDKPQNLTAILLELSQIKSRQNNMETTLKDLSAKPQCHCSLSQKKLVVYEQSIQTENIP</sequence>
<feature type="compositionally biased region" description="Low complexity" evidence="2">
    <location>
        <begin position="207"/>
        <end position="218"/>
    </location>
</feature>
<feature type="coiled-coil region" evidence="1">
    <location>
        <begin position="113"/>
        <end position="168"/>
    </location>
</feature>
<name>A0A1B6F3F3_9HEMI</name>
<accession>A0A1B6F3F3</accession>